<organism evidence="6 7">
    <name type="scientific">Jimgerdemannia flammicorona</name>
    <dbReference type="NCBI Taxonomy" id="994334"/>
    <lineage>
        <taxon>Eukaryota</taxon>
        <taxon>Fungi</taxon>
        <taxon>Fungi incertae sedis</taxon>
        <taxon>Mucoromycota</taxon>
        <taxon>Mucoromycotina</taxon>
        <taxon>Endogonomycetes</taxon>
        <taxon>Endogonales</taxon>
        <taxon>Endogonaceae</taxon>
        <taxon>Jimgerdemannia</taxon>
    </lineage>
</organism>
<comment type="similarity">
    <text evidence="1">Belongs to the esterase D family.</text>
</comment>
<dbReference type="Proteomes" id="UP000274822">
    <property type="component" value="Unassembled WGS sequence"/>
</dbReference>
<protein>
    <recommendedName>
        <fullName evidence="3">S-formylglutathione hydrolase</fullName>
        <ecNumber evidence="2">3.1.2.12</ecNumber>
    </recommendedName>
</protein>
<dbReference type="GO" id="GO:0052689">
    <property type="term" value="F:carboxylic ester hydrolase activity"/>
    <property type="evidence" value="ECO:0007669"/>
    <property type="project" value="UniProtKB-KW"/>
</dbReference>
<keyword evidence="5 6" id="KW-0378">Hydrolase</keyword>
<dbReference type="EC" id="3.1.2.12" evidence="2"/>
<keyword evidence="4" id="KW-0719">Serine esterase</keyword>
<name>A0A433Q8P8_9FUNG</name>
<evidence type="ECO:0000313" key="7">
    <source>
        <dbReference type="Proteomes" id="UP000274822"/>
    </source>
</evidence>
<dbReference type="Pfam" id="PF00756">
    <property type="entry name" value="Esterase"/>
    <property type="match status" value="2"/>
</dbReference>
<dbReference type="EMBL" id="RBNJ01011183">
    <property type="protein sequence ID" value="RUS26129.1"/>
    <property type="molecule type" value="Genomic_DNA"/>
</dbReference>
<evidence type="ECO:0000313" key="6">
    <source>
        <dbReference type="EMBL" id="RUS26129.1"/>
    </source>
</evidence>
<evidence type="ECO:0000256" key="2">
    <source>
        <dbReference type="ARBA" id="ARBA00012479"/>
    </source>
</evidence>
<dbReference type="Gene3D" id="3.40.50.1820">
    <property type="entry name" value="alpha/beta hydrolase"/>
    <property type="match status" value="2"/>
</dbReference>
<evidence type="ECO:0000256" key="1">
    <source>
        <dbReference type="ARBA" id="ARBA00005622"/>
    </source>
</evidence>
<dbReference type="InterPro" id="IPR014186">
    <property type="entry name" value="S-formylglutathione_hydrol"/>
</dbReference>
<accession>A0A433Q8P8</accession>
<comment type="caution">
    <text evidence="6">The sequence shown here is derived from an EMBL/GenBank/DDBJ whole genome shotgun (WGS) entry which is preliminary data.</text>
</comment>
<evidence type="ECO:0000256" key="3">
    <source>
        <dbReference type="ARBA" id="ARBA00016774"/>
    </source>
</evidence>
<dbReference type="GO" id="GO:0005829">
    <property type="term" value="C:cytosol"/>
    <property type="evidence" value="ECO:0007669"/>
    <property type="project" value="TreeGrafter"/>
</dbReference>
<dbReference type="PANTHER" id="PTHR10061">
    <property type="entry name" value="S-FORMYLGLUTATHIONE HYDROLASE"/>
    <property type="match status" value="1"/>
</dbReference>
<dbReference type="SUPFAM" id="SSF53474">
    <property type="entry name" value="alpha/beta-Hydrolases"/>
    <property type="match status" value="1"/>
</dbReference>
<dbReference type="GO" id="GO:0018738">
    <property type="term" value="F:S-formylglutathione hydrolase activity"/>
    <property type="evidence" value="ECO:0007669"/>
    <property type="project" value="UniProtKB-EC"/>
</dbReference>
<dbReference type="InterPro" id="IPR029058">
    <property type="entry name" value="AB_hydrolase_fold"/>
</dbReference>
<evidence type="ECO:0000256" key="4">
    <source>
        <dbReference type="ARBA" id="ARBA00022487"/>
    </source>
</evidence>
<proteinExistence type="inferred from homology"/>
<keyword evidence="7" id="KW-1185">Reference proteome</keyword>
<dbReference type="PANTHER" id="PTHR10061:SF0">
    <property type="entry name" value="S-FORMYLGLUTATHIONE HYDROLASE"/>
    <property type="match status" value="1"/>
</dbReference>
<reference evidence="6 7" key="1">
    <citation type="journal article" date="2018" name="New Phytol.">
        <title>Phylogenomics of Endogonaceae and evolution of mycorrhizas within Mucoromycota.</title>
        <authorList>
            <person name="Chang Y."/>
            <person name="Desiro A."/>
            <person name="Na H."/>
            <person name="Sandor L."/>
            <person name="Lipzen A."/>
            <person name="Clum A."/>
            <person name="Barry K."/>
            <person name="Grigoriev I.V."/>
            <person name="Martin F.M."/>
            <person name="Stajich J.E."/>
            <person name="Smith M.E."/>
            <person name="Bonito G."/>
            <person name="Spatafora J.W."/>
        </authorList>
    </citation>
    <scope>NUCLEOTIDE SEQUENCE [LARGE SCALE GENOMIC DNA]</scope>
    <source>
        <strain evidence="6 7">AD002</strain>
    </source>
</reference>
<evidence type="ECO:0000256" key="5">
    <source>
        <dbReference type="ARBA" id="ARBA00022801"/>
    </source>
</evidence>
<dbReference type="GO" id="GO:0046294">
    <property type="term" value="P:formaldehyde catabolic process"/>
    <property type="evidence" value="ECO:0007669"/>
    <property type="project" value="InterPro"/>
</dbReference>
<dbReference type="InterPro" id="IPR000801">
    <property type="entry name" value="Esterase-like"/>
</dbReference>
<dbReference type="AlphaFoldDB" id="A0A433Q8P8"/>
<sequence>MTALTKLSRNKAYDGHITKYSHNSAELACTMQLNVFLPKAADHGKVPAIYCLAGLTCTEDNFAQKAGALREAAKHGLALIFPDTSPSAGFYLNATEPKWSKHYRMYSYIVDELPSILNAELPITASALSPIVNPINCPWGQKALTGYLGNADKEAWRQYDATELLKDLDRDTKVNVLVDVGTADQFLERELLIPNLRAAAEETGRTDQFTIRMQEGYDHSYFFVASVIEDHVAHHAKHLKA</sequence>
<gene>
    <name evidence="6" type="ORF">BC938DRAFT_471194</name>
</gene>